<dbReference type="Gene3D" id="3.30.70.100">
    <property type="match status" value="1"/>
</dbReference>
<keyword evidence="2" id="KW-1185">Reference proteome</keyword>
<dbReference type="KEGG" id="nano:G5V58_11205"/>
<organism evidence="1 2">
    <name type="scientific">Nocardioides anomalus</name>
    <dbReference type="NCBI Taxonomy" id="2712223"/>
    <lineage>
        <taxon>Bacteria</taxon>
        <taxon>Bacillati</taxon>
        <taxon>Actinomycetota</taxon>
        <taxon>Actinomycetes</taxon>
        <taxon>Propionibacteriales</taxon>
        <taxon>Nocardioidaceae</taxon>
        <taxon>Nocardioides</taxon>
    </lineage>
</organism>
<proteinExistence type="predicted"/>
<dbReference type="AlphaFoldDB" id="A0A6G6WLI4"/>
<evidence type="ECO:0000313" key="1">
    <source>
        <dbReference type="EMBL" id="QIG45920.1"/>
    </source>
</evidence>
<protein>
    <submittedName>
        <fullName evidence="1">Antibiotic biosynthesis monooxygenase</fullName>
    </submittedName>
</protein>
<keyword evidence="1" id="KW-0560">Oxidoreductase</keyword>
<dbReference type="InterPro" id="IPR011008">
    <property type="entry name" value="Dimeric_a/b-barrel"/>
</dbReference>
<dbReference type="SUPFAM" id="SSF54909">
    <property type="entry name" value="Dimeric alpha+beta barrel"/>
    <property type="match status" value="1"/>
</dbReference>
<dbReference type="EMBL" id="CP049257">
    <property type="protein sequence ID" value="QIG45920.1"/>
    <property type="molecule type" value="Genomic_DNA"/>
</dbReference>
<reference evidence="1 2" key="1">
    <citation type="submission" date="2020-02" db="EMBL/GenBank/DDBJ databases">
        <title>Full genome sequence of Nocardioides sp. R-3366.</title>
        <authorList>
            <person name="Im W.-T."/>
        </authorList>
    </citation>
    <scope>NUCLEOTIDE SEQUENCE [LARGE SCALE GENOMIC DNA]</scope>
    <source>
        <strain evidence="1 2">R-3366</strain>
    </source>
</reference>
<dbReference type="GO" id="GO:0004497">
    <property type="term" value="F:monooxygenase activity"/>
    <property type="evidence" value="ECO:0007669"/>
    <property type="project" value="UniProtKB-KW"/>
</dbReference>
<sequence>MMVTKALLVRLEALPGKEADLAEFLTEARSIVLDEPGTTAWFALQLGPSTFGVFDVFPDDDARDAHLAGGVGQALGPNTGVLFSEPQVEKIDLLADKLPG</sequence>
<gene>
    <name evidence="1" type="ORF">G5V58_11205</name>
</gene>
<keyword evidence="1" id="KW-0503">Monooxygenase</keyword>
<evidence type="ECO:0000313" key="2">
    <source>
        <dbReference type="Proteomes" id="UP000502996"/>
    </source>
</evidence>
<name>A0A6G6WLI4_9ACTN</name>
<dbReference type="Proteomes" id="UP000502996">
    <property type="component" value="Chromosome"/>
</dbReference>
<accession>A0A6G6WLI4</accession>